<organism evidence="13 14">
    <name type="scientific">Salininema proteolyticum</name>
    <dbReference type="NCBI Taxonomy" id="1607685"/>
    <lineage>
        <taxon>Bacteria</taxon>
        <taxon>Bacillati</taxon>
        <taxon>Actinomycetota</taxon>
        <taxon>Actinomycetes</taxon>
        <taxon>Glycomycetales</taxon>
        <taxon>Glycomycetaceae</taxon>
        <taxon>Salininema</taxon>
    </lineage>
</organism>
<comment type="function">
    <text evidence="10">Part of the ABC transporter complex MalEFGK involved in maltose/maltodextrin import. Probably responsible for the translocation of the substrate across the membrane.</text>
</comment>
<reference evidence="14" key="1">
    <citation type="journal article" date="2019" name="Int. J. Syst. Evol. Microbiol.">
        <title>The Global Catalogue of Microorganisms (GCM) 10K type strain sequencing project: providing services to taxonomists for standard genome sequencing and annotation.</title>
        <authorList>
            <consortium name="The Broad Institute Genomics Platform"/>
            <consortium name="The Broad Institute Genome Sequencing Center for Infectious Disease"/>
            <person name="Wu L."/>
            <person name="Ma J."/>
        </authorList>
    </citation>
    <scope>NUCLEOTIDE SEQUENCE [LARGE SCALE GENOMIC DNA]</scope>
    <source>
        <strain evidence="14">IBRC-M 10908</strain>
    </source>
</reference>
<keyword evidence="4 10" id="KW-1003">Cell membrane</keyword>
<dbReference type="Pfam" id="PF00528">
    <property type="entry name" value="BPD_transp_1"/>
    <property type="match status" value="1"/>
</dbReference>
<keyword evidence="7 9" id="KW-1133">Transmembrane helix</keyword>
<evidence type="ECO:0000256" key="5">
    <source>
        <dbReference type="ARBA" id="ARBA00022597"/>
    </source>
</evidence>
<accession>A0ABV8TXZ5</accession>
<proteinExistence type="inferred from homology"/>
<dbReference type="InterPro" id="IPR035277">
    <property type="entry name" value="MalF_N"/>
</dbReference>
<dbReference type="PANTHER" id="PTHR47314">
    <property type="entry name" value="MALTOSE/MALTODEXTRIN TRANSPORT SYSTEM PERMEASE PROTEIN MALF"/>
    <property type="match status" value="1"/>
</dbReference>
<dbReference type="InterPro" id="IPR035906">
    <property type="entry name" value="MetI-like_sf"/>
</dbReference>
<dbReference type="PANTHER" id="PTHR47314:SF1">
    <property type="entry name" value="MALTOSE_MALTODEXTRIN TRANSPORT SYSTEM PERMEASE PROTEIN MALF"/>
    <property type="match status" value="1"/>
</dbReference>
<feature type="region of interest" description="Disordered" evidence="11">
    <location>
        <begin position="1"/>
        <end position="25"/>
    </location>
</feature>
<evidence type="ECO:0000256" key="1">
    <source>
        <dbReference type="ARBA" id="ARBA00004651"/>
    </source>
</evidence>
<comment type="similarity">
    <text evidence="2 10">Belongs to the binding-protein-dependent transport system permease family. MalFG subfamily.</text>
</comment>
<name>A0ABV8TXZ5_9ACTN</name>
<feature type="transmembrane region" description="Helical" evidence="9">
    <location>
        <begin position="335"/>
        <end position="355"/>
    </location>
</feature>
<keyword evidence="8 9" id="KW-0472">Membrane</keyword>
<sequence length="529" mass="57146">MNTRTTRPTDEPDSGARPTHHTGHSVTLGGTVAKIAALGLTTALAVWAALPLIGQQQWGWLALEAGLLALVYYVYLQKRHVPLKYLVPGTLLLAAFQILPVVLTVATATTNYGEGHRLDKDGAVQATIAAGLQRDPDSPTYLYSVGEDAGGPTLLLTDPAEESYWAGDETGLTELDASELTVDGQGRVTESPGYRVWDTDEVNQRIDEIEALAVPVGDGGINVQGFTAFEGTSTRTYDASCDCITDSATGTVWTADDDRGAFYDEDGNRALAGWKVSVGLSNFTKVFTDESVRDPFLRVFVWNLAFAVASVALTFALGLACAMALNKPDLKGTKIYRAILILPYAMPAFAMFLVWSQMFNSEYGLINNMFGMDVNWLAGTWTARFMVLFVNLWLGFPYMFLISLGALQALPSDSLEAAKIDGATGFRAFRSITLPLLLVSLTPLLISSFAFNFNNVNAILLTTGGHPIGVGDQVGGTDLLISYTYRLAFTGTNPDYGFASAVSVFIFLIVATMSAAMFRLTVKQEEVFQ</sequence>
<dbReference type="Gene3D" id="3.10.650.10">
    <property type="entry name" value="MalF N-terminal region-like"/>
    <property type="match status" value="1"/>
</dbReference>
<feature type="transmembrane region" description="Helical" evidence="9">
    <location>
        <begin position="35"/>
        <end position="53"/>
    </location>
</feature>
<evidence type="ECO:0000256" key="4">
    <source>
        <dbReference type="ARBA" id="ARBA00022475"/>
    </source>
</evidence>
<dbReference type="InterPro" id="IPR000515">
    <property type="entry name" value="MetI-like"/>
</dbReference>
<dbReference type="SUPFAM" id="SSF161098">
    <property type="entry name" value="MetI-like"/>
    <property type="match status" value="1"/>
</dbReference>
<keyword evidence="5 10" id="KW-0762">Sugar transport</keyword>
<comment type="caution">
    <text evidence="13">The sequence shown here is derived from an EMBL/GenBank/DDBJ whole genome shotgun (WGS) entry which is preliminary data.</text>
</comment>
<evidence type="ECO:0000256" key="6">
    <source>
        <dbReference type="ARBA" id="ARBA00022692"/>
    </source>
</evidence>
<evidence type="ECO:0000256" key="9">
    <source>
        <dbReference type="RuleBase" id="RU363032"/>
    </source>
</evidence>
<feature type="transmembrane region" description="Helical" evidence="9">
    <location>
        <begin position="385"/>
        <end position="407"/>
    </location>
</feature>
<feature type="transmembrane region" description="Helical" evidence="9">
    <location>
        <begin position="428"/>
        <end position="451"/>
    </location>
</feature>
<dbReference type="Gene3D" id="1.10.3720.10">
    <property type="entry name" value="MetI-like"/>
    <property type="match status" value="1"/>
</dbReference>
<feature type="domain" description="ABC transmembrane type-1" evidence="12">
    <location>
        <begin position="300"/>
        <end position="517"/>
    </location>
</feature>
<evidence type="ECO:0000313" key="14">
    <source>
        <dbReference type="Proteomes" id="UP001595823"/>
    </source>
</evidence>
<evidence type="ECO:0000256" key="2">
    <source>
        <dbReference type="ARBA" id="ARBA00009047"/>
    </source>
</evidence>
<feature type="transmembrane region" description="Helical" evidence="9">
    <location>
        <begin position="496"/>
        <end position="518"/>
    </location>
</feature>
<dbReference type="RefSeq" id="WP_380619932.1">
    <property type="nucleotide sequence ID" value="NZ_JBHSDK010000013.1"/>
</dbReference>
<evidence type="ECO:0000256" key="7">
    <source>
        <dbReference type="ARBA" id="ARBA00022989"/>
    </source>
</evidence>
<dbReference type="InterPro" id="IPR032550">
    <property type="entry name" value="TM_PBP2_N"/>
</dbReference>
<gene>
    <name evidence="13" type="ORF">ACFPET_08850</name>
</gene>
<dbReference type="Pfam" id="PF16296">
    <property type="entry name" value="TM_PBP2_N"/>
    <property type="match status" value="1"/>
</dbReference>
<evidence type="ECO:0000313" key="13">
    <source>
        <dbReference type="EMBL" id="MFC4335303.1"/>
    </source>
</evidence>
<keyword evidence="6 9" id="KW-0812">Transmembrane</keyword>
<evidence type="ECO:0000256" key="8">
    <source>
        <dbReference type="ARBA" id="ARBA00023136"/>
    </source>
</evidence>
<evidence type="ECO:0000256" key="10">
    <source>
        <dbReference type="RuleBase" id="RU367050"/>
    </source>
</evidence>
<feature type="transmembrane region" description="Helical" evidence="9">
    <location>
        <begin position="59"/>
        <end position="76"/>
    </location>
</feature>
<protein>
    <recommendedName>
        <fullName evidence="10">Maltose/maltodextrin transport system permease protein</fullName>
    </recommendedName>
</protein>
<evidence type="ECO:0000256" key="11">
    <source>
        <dbReference type="SAM" id="MobiDB-lite"/>
    </source>
</evidence>
<comment type="subcellular location">
    <subcellularLocation>
        <location evidence="1 9">Cell membrane</location>
        <topology evidence="1 9">Multi-pass membrane protein</topology>
    </subcellularLocation>
</comment>
<keyword evidence="3 9" id="KW-0813">Transport</keyword>
<dbReference type="Proteomes" id="UP001595823">
    <property type="component" value="Unassembled WGS sequence"/>
</dbReference>
<dbReference type="PROSITE" id="PS50928">
    <property type="entry name" value="ABC_TM1"/>
    <property type="match status" value="1"/>
</dbReference>
<keyword evidence="14" id="KW-1185">Reference proteome</keyword>
<dbReference type="SUPFAM" id="SSF160964">
    <property type="entry name" value="MalF N-terminal region-like"/>
    <property type="match status" value="1"/>
</dbReference>
<feature type="transmembrane region" description="Helical" evidence="9">
    <location>
        <begin position="300"/>
        <end position="323"/>
    </location>
</feature>
<evidence type="ECO:0000259" key="12">
    <source>
        <dbReference type="PROSITE" id="PS50928"/>
    </source>
</evidence>
<dbReference type="Gene3D" id="1.20.58.370">
    <property type="entry name" value="MalF N-terminal region-like"/>
    <property type="match status" value="1"/>
</dbReference>
<feature type="transmembrane region" description="Helical" evidence="9">
    <location>
        <begin position="83"/>
        <end position="103"/>
    </location>
</feature>
<dbReference type="EMBL" id="JBHSDK010000013">
    <property type="protein sequence ID" value="MFC4335303.1"/>
    <property type="molecule type" value="Genomic_DNA"/>
</dbReference>
<evidence type="ECO:0000256" key="3">
    <source>
        <dbReference type="ARBA" id="ARBA00022448"/>
    </source>
</evidence>
<dbReference type="CDD" id="cd06261">
    <property type="entry name" value="TM_PBP2"/>
    <property type="match status" value="1"/>
</dbReference>